<dbReference type="EMBL" id="UGQF01000001">
    <property type="protein sequence ID" value="STZ04656.1"/>
    <property type="molecule type" value="Genomic_DNA"/>
</dbReference>
<name>A0A378QUT5_9GAMM</name>
<sequence length="79" mass="7639">MKAKLLTAVCGASLLLTACASNPYQTTDAQTRNTVLGGAALGAAIGALSQTDDGNRKDIGKAAAIGAAVGAGAGYATTR</sequence>
<reference evidence="3 5" key="1">
    <citation type="submission" date="2017-03" db="EMBL/GenBank/DDBJ databases">
        <title>Draft genome sequence of Moraxella equi CCUG 4950T type strain.</title>
        <authorList>
            <person name="Salva-Serra F."/>
            <person name="Engstrom-Jakobsson H."/>
            <person name="Thorell K."/>
            <person name="Jaen-Luchoro D."/>
            <person name="Gonzales-Siles L."/>
            <person name="Karlsson R."/>
            <person name="Yazdan S."/>
            <person name="Boulund F."/>
            <person name="Johnning A."/>
            <person name="Engstrand L."/>
            <person name="Kristiansson E."/>
            <person name="Moore E."/>
        </authorList>
    </citation>
    <scope>NUCLEOTIDE SEQUENCE [LARGE SCALE GENOMIC DNA]</scope>
    <source>
        <strain evidence="3 5">CCUG 4950</strain>
    </source>
</reference>
<accession>A0A378QUT5</accession>
<dbReference type="EMBL" id="MXAP01000047">
    <property type="protein sequence ID" value="OPH39011.1"/>
    <property type="molecule type" value="Genomic_DNA"/>
</dbReference>
<evidence type="ECO:0000256" key="1">
    <source>
        <dbReference type="SAM" id="SignalP"/>
    </source>
</evidence>
<dbReference type="Proteomes" id="UP000254618">
    <property type="component" value="Unassembled WGS sequence"/>
</dbReference>
<evidence type="ECO:0000313" key="3">
    <source>
        <dbReference type="EMBL" id="OPH39011.1"/>
    </source>
</evidence>
<proteinExistence type="predicted"/>
<protein>
    <submittedName>
        <fullName evidence="4">Putative outer membrane lipoprotein</fullName>
    </submittedName>
</protein>
<evidence type="ECO:0000313" key="4">
    <source>
        <dbReference type="EMBL" id="STZ04656.1"/>
    </source>
</evidence>
<keyword evidence="5" id="KW-1185">Reference proteome</keyword>
<feature type="chain" id="PRO_5016688858" evidence="1">
    <location>
        <begin position="21"/>
        <end position="79"/>
    </location>
</feature>
<keyword evidence="1" id="KW-0732">Signal</keyword>
<dbReference type="PROSITE" id="PS51257">
    <property type="entry name" value="PROKAR_LIPOPROTEIN"/>
    <property type="match status" value="1"/>
</dbReference>
<keyword evidence="4" id="KW-0449">Lipoprotein</keyword>
<evidence type="ECO:0000313" key="6">
    <source>
        <dbReference type="Proteomes" id="UP000254618"/>
    </source>
</evidence>
<feature type="signal peptide" evidence="1">
    <location>
        <begin position="1"/>
        <end position="20"/>
    </location>
</feature>
<dbReference type="Pfam" id="PF13441">
    <property type="entry name" value="Gly-zipper_YMGG"/>
    <property type="match status" value="1"/>
</dbReference>
<feature type="domain" description="YMGG-like Gly-zipper" evidence="2">
    <location>
        <begin position="31"/>
        <end position="77"/>
    </location>
</feature>
<organism evidence="4 6">
    <name type="scientific">Moraxella equi</name>
    <dbReference type="NCBI Taxonomy" id="60442"/>
    <lineage>
        <taxon>Bacteria</taxon>
        <taxon>Pseudomonadati</taxon>
        <taxon>Pseudomonadota</taxon>
        <taxon>Gammaproteobacteria</taxon>
        <taxon>Moraxellales</taxon>
        <taxon>Moraxellaceae</taxon>
        <taxon>Moraxella</taxon>
    </lineage>
</organism>
<evidence type="ECO:0000313" key="5">
    <source>
        <dbReference type="Proteomes" id="UP000190777"/>
    </source>
</evidence>
<dbReference type="RefSeq" id="WP_079325149.1">
    <property type="nucleotide sequence ID" value="NZ_MXAP01000047.1"/>
</dbReference>
<evidence type="ECO:0000259" key="2">
    <source>
        <dbReference type="Pfam" id="PF13441"/>
    </source>
</evidence>
<gene>
    <name evidence="3" type="ORF">B5J93_05010</name>
    <name evidence="4" type="ORF">NCTC11012_02942</name>
</gene>
<dbReference type="Proteomes" id="UP000190777">
    <property type="component" value="Unassembled WGS sequence"/>
</dbReference>
<reference evidence="4 6" key="2">
    <citation type="submission" date="2018-06" db="EMBL/GenBank/DDBJ databases">
        <authorList>
            <consortium name="Pathogen Informatics"/>
            <person name="Doyle S."/>
        </authorList>
    </citation>
    <scope>NUCLEOTIDE SEQUENCE [LARGE SCALE GENOMIC DNA]</scope>
    <source>
        <strain evidence="4 6">NCTC11012</strain>
    </source>
</reference>
<dbReference type="InterPro" id="IPR027367">
    <property type="entry name" value="Gly-zipper_YMGG"/>
</dbReference>
<dbReference type="AlphaFoldDB" id="A0A378QUT5"/>